<dbReference type="AlphaFoldDB" id="A0A6J0L537"/>
<dbReference type="Pfam" id="PF00201">
    <property type="entry name" value="UDPGT"/>
    <property type="match status" value="1"/>
</dbReference>
<dbReference type="RefSeq" id="XP_018455305.1">
    <property type="nucleotide sequence ID" value="XM_018599803.2"/>
</dbReference>
<dbReference type="InterPro" id="IPR002213">
    <property type="entry name" value="UDP_glucos_trans"/>
</dbReference>
<accession>A0A6J0L537</accession>
<proteinExistence type="inferred from homology"/>
<dbReference type="Gene3D" id="3.40.50.2000">
    <property type="entry name" value="Glycogen Phosphorylase B"/>
    <property type="match status" value="2"/>
</dbReference>
<keyword evidence="2" id="KW-0328">Glycosyltransferase</keyword>
<keyword evidence="4" id="KW-1185">Reference proteome</keyword>
<dbReference type="CDD" id="cd03784">
    <property type="entry name" value="GT1_Gtf-like"/>
    <property type="match status" value="1"/>
</dbReference>
<dbReference type="Proteomes" id="UP000504610">
    <property type="component" value="Chromosome 9"/>
</dbReference>
<evidence type="ECO:0000256" key="1">
    <source>
        <dbReference type="ARBA" id="ARBA00009995"/>
    </source>
</evidence>
<dbReference type="GO" id="GO:0080043">
    <property type="term" value="F:quercetin 3-O-glucosyltransferase activity"/>
    <property type="evidence" value="ECO:0007669"/>
    <property type="project" value="TreeGrafter"/>
</dbReference>
<dbReference type="KEGG" id="rsz:108826416"/>
<dbReference type="SUPFAM" id="SSF53756">
    <property type="entry name" value="UDP-Glycosyltransferase/glycogen phosphorylase"/>
    <property type="match status" value="1"/>
</dbReference>
<name>A0A6J0L537_RAPSA</name>
<organism evidence="4 5">
    <name type="scientific">Raphanus sativus</name>
    <name type="common">Radish</name>
    <name type="synonym">Raphanus raphanistrum var. sativus</name>
    <dbReference type="NCBI Taxonomy" id="3726"/>
    <lineage>
        <taxon>Eukaryota</taxon>
        <taxon>Viridiplantae</taxon>
        <taxon>Streptophyta</taxon>
        <taxon>Embryophyta</taxon>
        <taxon>Tracheophyta</taxon>
        <taxon>Spermatophyta</taxon>
        <taxon>Magnoliopsida</taxon>
        <taxon>eudicotyledons</taxon>
        <taxon>Gunneridae</taxon>
        <taxon>Pentapetalae</taxon>
        <taxon>rosids</taxon>
        <taxon>malvids</taxon>
        <taxon>Brassicales</taxon>
        <taxon>Brassicaceae</taxon>
        <taxon>Brassiceae</taxon>
        <taxon>Raphanus</taxon>
    </lineage>
</organism>
<evidence type="ECO:0000256" key="3">
    <source>
        <dbReference type="ARBA" id="ARBA00022679"/>
    </source>
</evidence>
<dbReference type="PANTHER" id="PTHR11926:SF1544">
    <property type="entry name" value="GLYCOSYLTRANSFERASE"/>
    <property type="match status" value="1"/>
</dbReference>
<keyword evidence="3" id="KW-0808">Transferase</keyword>
<evidence type="ECO:0000256" key="2">
    <source>
        <dbReference type="ARBA" id="ARBA00022676"/>
    </source>
</evidence>
<sequence>MGKKEETKRRIVLVPVPAQGHVTPMMQLGEALNLKGFSITVVHVQVNVVSSLQHFSGFQFVTLPNSMSEVVGLGQIEFLLMLNKTSEASFRDCIIQLLLQGNDIACIIYDEFMYFCVIFSTQSATNHVARCLVSKLDSEKLLIDMEDHEMQEKVVENLRPLRYKDLLPSGLGPVKPVLKIRQEVVNKRTASAVIFNTTSCLESLSVSWLKQELETEVYALGPLHVAASPPSSLQEEDKSCIEWLNKQKPRSVIYVSMGTVAKIDTKEVLEMAWGLCNSNQPFLWVIRPGSDGIETLPNEVSTMVLERGYIVKRAPQIEVLGHPAVGGFWSHCGWNSTLESIAEGVPLICRPFQSEQKINAAYLVSVWGIGIQVEGEVERGNVERTVKRLIVDEEGVGMRERALVLKEEVIASLRSGGSSYHALDELVNYLKTK</sequence>
<reference evidence="4" key="1">
    <citation type="journal article" date="2019" name="Database">
        <title>The radish genome database (RadishGD): an integrated information resource for radish genomics.</title>
        <authorList>
            <person name="Yu H.J."/>
            <person name="Baek S."/>
            <person name="Lee Y.J."/>
            <person name="Cho A."/>
            <person name="Mun J.H."/>
        </authorList>
    </citation>
    <scope>NUCLEOTIDE SEQUENCE [LARGE SCALE GENOMIC DNA]</scope>
    <source>
        <strain evidence="4">cv. WK10039</strain>
    </source>
</reference>
<evidence type="ECO:0000313" key="5">
    <source>
        <dbReference type="RefSeq" id="XP_018455305.1"/>
    </source>
</evidence>
<dbReference type="PANTHER" id="PTHR11926">
    <property type="entry name" value="GLUCOSYL/GLUCURONOSYL TRANSFERASES"/>
    <property type="match status" value="1"/>
</dbReference>
<comment type="similarity">
    <text evidence="1">Belongs to the UDP-glycosyltransferase family.</text>
</comment>
<protein>
    <submittedName>
        <fullName evidence="5">UDP-glycosyltransferase 76E5-like</fullName>
    </submittedName>
</protein>
<dbReference type="FunFam" id="3.40.50.2000:FF:000040">
    <property type="entry name" value="UDP-glycosyltransferase 76C1"/>
    <property type="match status" value="1"/>
</dbReference>
<dbReference type="GeneID" id="108826416"/>
<dbReference type="OrthoDB" id="5835829at2759"/>
<dbReference type="GO" id="GO:0080044">
    <property type="term" value="F:quercetin 7-O-glucosyltransferase activity"/>
    <property type="evidence" value="ECO:0007669"/>
    <property type="project" value="TreeGrafter"/>
</dbReference>
<reference evidence="5" key="2">
    <citation type="submission" date="2025-08" db="UniProtKB">
        <authorList>
            <consortium name="RefSeq"/>
        </authorList>
    </citation>
    <scope>IDENTIFICATION</scope>
    <source>
        <tissue evidence="5">Leaf</tissue>
    </source>
</reference>
<evidence type="ECO:0000313" key="4">
    <source>
        <dbReference type="Proteomes" id="UP000504610"/>
    </source>
</evidence>
<gene>
    <name evidence="5" type="primary">LOC108826416</name>
</gene>